<gene>
    <name evidence="2" type="ORF">AB0L16_27980</name>
</gene>
<dbReference type="Proteomes" id="UP001552594">
    <property type="component" value="Unassembled WGS sequence"/>
</dbReference>
<dbReference type="RefSeq" id="WP_109279091.1">
    <property type="nucleotide sequence ID" value="NZ_JBFAUK010000029.1"/>
</dbReference>
<sequence>MNHKYLKTAAVTALVAVAFGVATPAATAVEAKRTASAANAAADAAAAAETAISEADFQALKAAGSLSEENGEASLSQAELSEMYAIADAQAAADAATPSAGDEPGAAAGRAKAVQKIISLLKRSPGMYKSAVKAAKKGGSSFRHWVNSLSDWNPVKWAIKGAPEYIFWELVRYLSGM</sequence>
<accession>A0ABV3K4Z3</accession>
<dbReference type="EMBL" id="JBFAUK010000029">
    <property type="protein sequence ID" value="MEV5510219.1"/>
    <property type="molecule type" value="Genomic_DNA"/>
</dbReference>
<reference evidence="2 3" key="1">
    <citation type="submission" date="2024-06" db="EMBL/GenBank/DDBJ databases">
        <title>The Natural Products Discovery Center: Release of the First 8490 Sequenced Strains for Exploring Actinobacteria Biosynthetic Diversity.</title>
        <authorList>
            <person name="Kalkreuter E."/>
            <person name="Kautsar S.A."/>
            <person name="Yang D."/>
            <person name="Bader C.D."/>
            <person name="Teijaro C.N."/>
            <person name="Fluegel L."/>
            <person name="Davis C.M."/>
            <person name="Simpson J.R."/>
            <person name="Lauterbach L."/>
            <person name="Steele A.D."/>
            <person name="Gui C."/>
            <person name="Meng S."/>
            <person name="Li G."/>
            <person name="Viehrig K."/>
            <person name="Ye F."/>
            <person name="Su P."/>
            <person name="Kiefer A.F."/>
            <person name="Nichols A."/>
            <person name="Cepeda A.J."/>
            <person name="Yan W."/>
            <person name="Fan B."/>
            <person name="Jiang Y."/>
            <person name="Adhikari A."/>
            <person name="Zheng C.-J."/>
            <person name="Schuster L."/>
            <person name="Cowan T.M."/>
            <person name="Smanski M.J."/>
            <person name="Chevrette M.G."/>
            <person name="De Carvalho L.P.S."/>
            <person name="Shen B."/>
        </authorList>
    </citation>
    <scope>NUCLEOTIDE SEQUENCE [LARGE SCALE GENOMIC DNA]</scope>
    <source>
        <strain evidence="2 3">NPDC052347</strain>
    </source>
</reference>
<evidence type="ECO:0000256" key="1">
    <source>
        <dbReference type="SAM" id="SignalP"/>
    </source>
</evidence>
<protein>
    <recommendedName>
        <fullName evidence="4">Secreted protein</fullName>
    </recommendedName>
</protein>
<evidence type="ECO:0008006" key="4">
    <source>
        <dbReference type="Google" id="ProtNLM"/>
    </source>
</evidence>
<feature type="signal peptide" evidence="1">
    <location>
        <begin position="1"/>
        <end position="28"/>
    </location>
</feature>
<organism evidence="2 3">
    <name type="scientific">Streptomyces orinoci</name>
    <name type="common">Streptoverticillium orinoci</name>
    <dbReference type="NCBI Taxonomy" id="67339"/>
    <lineage>
        <taxon>Bacteria</taxon>
        <taxon>Bacillati</taxon>
        <taxon>Actinomycetota</taxon>
        <taxon>Actinomycetes</taxon>
        <taxon>Kitasatosporales</taxon>
        <taxon>Streptomycetaceae</taxon>
        <taxon>Streptomyces</taxon>
    </lineage>
</organism>
<evidence type="ECO:0000313" key="3">
    <source>
        <dbReference type="Proteomes" id="UP001552594"/>
    </source>
</evidence>
<evidence type="ECO:0000313" key="2">
    <source>
        <dbReference type="EMBL" id="MEV5510219.1"/>
    </source>
</evidence>
<keyword evidence="1" id="KW-0732">Signal</keyword>
<keyword evidence="3" id="KW-1185">Reference proteome</keyword>
<comment type="caution">
    <text evidence="2">The sequence shown here is derived from an EMBL/GenBank/DDBJ whole genome shotgun (WGS) entry which is preliminary data.</text>
</comment>
<name>A0ABV3K4Z3_STRON</name>
<feature type="chain" id="PRO_5045848687" description="Secreted protein" evidence="1">
    <location>
        <begin position="29"/>
        <end position="177"/>
    </location>
</feature>
<proteinExistence type="predicted"/>